<name>A0ABX1B1P3_9ACTN</name>
<keyword evidence="3" id="KW-0238">DNA-binding</keyword>
<dbReference type="CDD" id="cd06170">
    <property type="entry name" value="LuxR_C_like"/>
    <property type="match status" value="1"/>
</dbReference>
<dbReference type="SMART" id="SM00448">
    <property type="entry name" value="REC"/>
    <property type="match status" value="1"/>
</dbReference>
<evidence type="ECO:0000313" key="8">
    <source>
        <dbReference type="EMBL" id="NJP91748.1"/>
    </source>
</evidence>
<evidence type="ECO:0000256" key="5">
    <source>
        <dbReference type="PROSITE-ProRule" id="PRU00169"/>
    </source>
</evidence>
<evidence type="ECO:0000259" key="7">
    <source>
        <dbReference type="PROSITE" id="PS50110"/>
    </source>
</evidence>
<dbReference type="PROSITE" id="PS50110">
    <property type="entry name" value="RESPONSE_REGULATORY"/>
    <property type="match status" value="1"/>
</dbReference>
<dbReference type="Proteomes" id="UP000696294">
    <property type="component" value="Unassembled WGS sequence"/>
</dbReference>
<dbReference type="CDD" id="cd17535">
    <property type="entry name" value="REC_NarL-like"/>
    <property type="match status" value="1"/>
</dbReference>
<protein>
    <submittedName>
        <fullName evidence="8">Response regulator transcription factor</fullName>
    </submittedName>
</protein>
<evidence type="ECO:0000256" key="2">
    <source>
        <dbReference type="ARBA" id="ARBA00023015"/>
    </source>
</evidence>
<dbReference type="PROSITE" id="PS50043">
    <property type="entry name" value="HTH_LUXR_2"/>
    <property type="match status" value="1"/>
</dbReference>
<organism evidence="8 9">
    <name type="scientific">Nonomuraea composti</name>
    <dbReference type="NCBI Taxonomy" id="2720023"/>
    <lineage>
        <taxon>Bacteria</taxon>
        <taxon>Bacillati</taxon>
        <taxon>Actinomycetota</taxon>
        <taxon>Actinomycetes</taxon>
        <taxon>Streptosporangiales</taxon>
        <taxon>Streptosporangiaceae</taxon>
        <taxon>Nonomuraea</taxon>
    </lineage>
</organism>
<proteinExistence type="predicted"/>
<keyword evidence="1 5" id="KW-0597">Phosphoprotein</keyword>
<gene>
    <name evidence="8" type="ORF">HCN51_20175</name>
</gene>
<feature type="domain" description="HTH luxR-type" evidence="6">
    <location>
        <begin position="142"/>
        <end position="207"/>
    </location>
</feature>
<accession>A0ABX1B1P3</accession>
<dbReference type="InterPro" id="IPR016032">
    <property type="entry name" value="Sig_transdc_resp-reg_C-effctor"/>
</dbReference>
<dbReference type="Pfam" id="PF00072">
    <property type="entry name" value="Response_reg"/>
    <property type="match status" value="1"/>
</dbReference>
<reference evidence="8 9" key="1">
    <citation type="submission" date="2020-03" db="EMBL/GenBank/DDBJ databases">
        <title>WGS of actinomycetes isolated from Thailand.</title>
        <authorList>
            <person name="Thawai C."/>
        </authorList>
    </citation>
    <scope>NUCLEOTIDE SEQUENCE [LARGE SCALE GENOMIC DNA]</scope>
    <source>
        <strain evidence="8 9">FMUSA5-5</strain>
    </source>
</reference>
<feature type="modified residue" description="4-aspartylphosphate" evidence="5">
    <location>
        <position position="54"/>
    </location>
</feature>
<dbReference type="InterPro" id="IPR058245">
    <property type="entry name" value="NreC/VraR/RcsB-like_REC"/>
</dbReference>
<dbReference type="Pfam" id="PF00196">
    <property type="entry name" value="GerE"/>
    <property type="match status" value="1"/>
</dbReference>
<feature type="domain" description="Response regulatory" evidence="7">
    <location>
        <begin position="3"/>
        <end position="119"/>
    </location>
</feature>
<dbReference type="InterPro" id="IPR000792">
    <property type="entry name" value="Tscrpt_reg_LuxR_C"/>
</dbReference>
<dbReference type="PROSITE" id="PS00622">
    <property type="entry name" value="HTH_LUXR_1"/>
    <property type="match status" value="1"/>
</dbReference>
<dbReference type="InterPro" id="IPR039420">
    <property type="entry name" value="WalR-like"/>
</dbReference>
<comment type="caution">
    <text evidence="8">The sequence shown here is derived from an EMBL/GenBank/DDBJ whole genome shotgun (WGS) entry which is preliminary data.</text>
</comment>
<dbReference type="PANTHER" id="PTHR43214">
    <property type="entry name" value="TWO-COMPONENT RESPONSE REGULATOR"/>
    <property type="match status" value="1"/>
</dbReference>
<keyword evidence="9" id="KW-1185">Reference proteome</keyword>
<keyword evidence="4" id="KW-0804">Transcription</keyword>
<dbReference type="RefSeq" id="WP_168011076.1">
    <property type="nucleotide sequence ID" value="NZ_JAATEP010000013.1"/>
</dbReference>
<evidence type="ECO:0000256" key="1">
    <source>
        <dbReference type="ARBA" id="ARBA00022553"/>
    </source>
</evidence>
<evidence type="ECO:0000313" key="9">
    <source>
        <dbReference type="Proteomes" id="UP000696294"/>
    </source>
</evidence>
<evidence type="ECO:0000259" key="6">
    <source>
        <dbReference type="PROSITE" id="PS50043"/>
    </source>
</evidence>
<dbReference type="EMBL" id="JAATEP010000013">
    <property type="protein sequence ID" value="NJP91748.1"/>
    <property type="molecule type" value="Genomic_DNA"/>
</dbReference>
<dbReference type="PANTHER" id="PTHR43214:SF24">
    <property type="entry name" value="TRANSCRIPTIONAL REGULATORY PROTEIN NARL-RELATED"/>
    <property type="match status" value="1"/>
</dbReference>
<dbReference type="InterPro" id="IPR001789">
    <property type="entry name" value="Sig_transdc_resp-reg_receiver"/>
</dbReference>
<dbReference type="SUPFAM" id="SSF52172">
    <property type="entry name" value="CheY-like"/>
    <property type="match status" value="1"/>
</dbReference>
<dbReference type="PRINTS" id="PR00038">
    <property type="entry name" value="HTHLUXR"/>
</dbReference>
<evidence type="ECO:0000256" key="4">
    <source>
        <dbReference type="ARBA" id="ARBA00023163"/>
    </source>
</evidence>
<dbReference type="SMART" id="SM00421">
    <property type="entry name" value="HTH_LUXR"/>
    <property type="match status" value="1"/>
</dbReference>
<dbReference type="SUPFAM" id="SSF46894">
    <property type="entry name" value="C-terminal effector domain of the bipartite response regulators"/>
    <property type="match status" value="1"/>
</dbReference>
<evidence type="ECO:0000256" key="3">
    <source>
        <dbReference type="ARBA" id="ARBA00023125"/>
    </source>
</evidence>
<sequence>MIRLILADDHPIFVSGLRAVLDAEPGMTVAGVATTGADALSLAVEHRPDVAVLDVNMPGGDGLTVTARMRAVGLPSRALILTMYDDDANVLAALRAGAHGYALKGAGGEEIVAAVRAVARGEAVFGAGVAAQLLAHFARAATASPFPQLTEREHEVLELVARGLGNAAIAHRLGVSGKTVRNHVSNVLTKLHVADRSAAIVRAREAGLGGGPADSL</sequence>
<keyword evidence="2" id="KW-0805">Transcription regulation</keyword>
<dbReference type="InterPro" id="IPR011006">
    <property type="entry name" value="CheY-like_superfamily"/>
</dbReference>
<dbReference type="Gene3D" id="3.40.50.2300">
    <property type="match status" value="1"/>
</dbReference>